<dbReference type="InterPro" id="IPR003594">
    <property type="entry name" value="HATPase_dom"/>
</dbReference>
<evidence type="ECO:0000256" key="1">
    <source>
        <dbReference type="ARBA" id="ARBA00000085"/>
    </source>
</evidence>
<gene>
    <name evidence="16" type="ORF">H8B09_14600</name>
</gene>
<evidence type="ECO:0000256" key="5">
    <source>
        <dbReference type="ARBA" id="ARBA00022553"/>
    </source>
</evidence>
<dbReference type="EMBL" id="JACXZA010000003">
    <property type="protein sequence ID" value="MBD3919991.1"/>
    <property type="molecule type" value="Genomic_DNA"/>
</dbReference>
<accession>A0ABR8MVJ2</accession>
<dbReference type="SMART" id="SM00387">
    <property type="entry name" value="HATPase_c"/>
    <property type="match status" value="1"/>
</dbReference>
<evidence type="ECO:0000256" key="2">
    <source>
        <dbReference type="ARBA" id="ARBA00004651"/>
    </source>
</evidence>
<evidence type="ECO:0000259" key="14">
    <source>
        <dbReference type="PROSITE" id="PS50109"/>
    </source>
</evidence>
<dbReference type="EC" id="2.7.13.3" evidence="3"/>
<dbReference type="PROSITE" id="PS50885">
    <property type="entry name" value="HAMP"/>
    <property type="match status" value="1"/>
</dbReference>
<evidence type="ECO:0000256" key="10">
    <source>
        <dbReference type="ARBA" id="ARBA00022840"/>
    </source>
</evidence>
<dbReference type="CDD" id="cd00075">
    <property type="entry name" value="HATPase"/>
    <property type="match status" value="1"/>
</dbReference>
<dbReference type="SUPFAM" id="SSF47384">
    <property type="entry name" value="Homodimeric domain of signal transducing histidine kinase"/>
    <property type="match status" value="1"/>
</dbReference>
<dbReference type="Pfam" id="PF00672">
    <property type="entry name" value="HAMP"/>
    <property type="match status" value="1"/>
</dbReference>
<dbReference type="InterPro" id="IPR036097">
    <property type="entry name" value="HisK_dim/P_sf"/>
</dbReference>
<dbReference type="InterPro" id="IPR003661">
    <property type="entry name" value="HisK_dim/P_dom"/>
</dbReference>
<dbReference type="Gene3D" id="6.10.340.10">
    <property type="match status" value="1"/>
</dbReference>
<dbReference type="InterPro" id="IPR050398">
    <property type="entry name" value="HssS/ArlS-like"/>
</dbReference>
<evidence type="ECO:0000256" key="12">
    <source>
        <dbReference type="ARBA" id="ARBA00023012"/>
    </source>
</evidence>
<proteinExistence type="predicted"/>
<evidence type="ECO:0000256" key="6">
    <source>
        <dbReference type="ARBA" id="ARBA00022679"/>
    </source>
</evidence>
<keyword evidence="9 16" id="KW-0418">Kinase</keyword>
<keyword evidence="7" id="KW-0812">Transmembrane</keyword>
<evidence type="ECO:0000256" key="13">
    <source>
        <dbReference type="ARBA" id="ARBA00023136"/>
    </source>
</evidence>
<dbReference type="GO" id="GO:0016301">
    <property type="term" value="F:kinase activity"/>
    <property type="evidence" value="ECO:0007669"/>
    <property type="project" value="UniProtKB-KW"/>
</dbReference>
<keyword evidence="13" id="KW-0472">Membrane</keyword>
<evidence type="ECO:0000259" key="15">
    <source>
        <dbReference type="PROSITE" id="PS50885"/>
    </source>
</evidence>
<evidence type="ECO:0000256" key="8">
    <source>
        <dbReference type="ARBA" id="ARBA00022741"/>
    </source>
</evidence>
<dbReference type="SUPFAM" id="SSF158472">
    <property type="entry name" value="HAMP domain-like"/>
    <property type="match status" value="1"/>
</dbReference>
<dbReference type="InterPro" id="IPR008358">
    <property type="entry name" value="Sig_transdc_His_kin/Pase_MprB"/>
</dbReference>
<dbReference type="SUPFAM" id="SSF55874">
    <property type="entry name" value="ATPase domain of HSP90 chaperone/DNA topoisomerase II/histidine kinase"/>
    <property type="match status" value="1"/>
</dbReference>
<dbReference type="PROSITE" id="PS50109">
    <property type="entry name" value="HIS_KIN"/>
    <property type="match status" value="1"/>
</dbReference>
<dbReference type="Gene3D" id="3.30.565.10">
    <property type="entry name" value="Histidine kinase-like ATPase, C-terminal domain"/>
    <property type="match status" value="1"/>
</dbReference>
<dbReference type="Proteomes" id="UP000609346">
    <property type="component" value="Unassembled WGS sequence"/>
</dbReference>
<comment type="subcellular location">
    <subcellularLocation>
        <location evidence="2">Cell membrane</location>
        <topology evidence="2">Multi-pass membrane protein</topology>
    </subcellularLocation>
</comment>
<comment type="caution">
    <text evidence="16">The sequence shown here is derived from an EMBL/GenBank/DDBJ whole genome shotgun (WGS) entry which is preliminary data.</text>
</comment>
<feature type="domain" description="Histidine kinase" evidence="14">
    <location>
        <begin position="62"/>
        <end position="283"/>
    </location>
</feature>
<dbReference type="Gene3D" id="1.10.287.130">
    <property type="match status" value="1"/>
</dbReference>
<keyword evidence="4" id="KW-1003">Cell membrane</keyword>
<keyword evidence="8" id="KW-0547">Nucleotide-binding</keyword>
<dbReference type="Pfam" id="PF02518">
    <property type="entry name" value="HATPase_c"/>
    <property type="match status" value="1"/>
</dbReference>
<name>A0ABR8MVJ2_9BACL</name>
<keyword evidence="5" id="KW-0597">Phosphoprotein</keyword>
<evidence type="ECO:0000256" key="4">
    <source>
        <dbReference type="ARBA" id="ARBA00022475"/>
    </source>
</evidence>
<dbReference type="CDD" id="cd00082">
    <property type="entry name" value="HisKA"/>
    <property type="match status" value="1"/>
</dbReference>
<keyword evidence="6" id="KW-0808">Transferase</keyword>
<dbReference type="PRINTS" id="PR01780">
    <property type="entry name" value="LANTIREGPROT"/>
</dbReference>
<evidence type="ECO:0000256" key="7">
    <source>
        <dbReference type="ARBA" id="ARBA00022692"/>
    </source>
</evidence>
<keyword evidence="10" id="KW-0067">ATP-binding</keyword>
<feature type="domain" description="HAMP" evidence="15">
    <location>
        <begin position="11"/>
        <end position="47"/>
    </location>
</feature>
<dbReference type="InterPro" id="IPR003660">
    <property type="entry name" value="HAMP_dom"/>
</dbReference>
<dbReference type="SMART" id="SM00388">
    <property type="entry name" value="HisKA"/>
    <property type="match status" value="1"/>
</dbReference>
<keyword evidence="12" id="KW-0902">Two-component regulatory system</keyword>
<keyword evidence="17" id="KW-1185">Reference proteome</keyword>
<keyword evidence="11" id="KW-1133">Transmembrane helix</keyword>
<dbReference type="CDD" id="cd06225">
    <property type="entry name" value="HAMP"/>
    <property type="match status" value="1"/>
</dbReference>
<dbReference type="PANTHER" id="PTHR45528">
    <property type="entry name" value="SENSOR HISTIDINE KINASE CPXA"/>
    <property type="match status" value="1"/>
</dbReference>
<dbReference type="Pfam" id="PF00512">
    <property type="entry name" value="HisKA"/>
    <property type="match status" value="1"/>
</dbReference>
<dbReference type="InterPro" id="IPR005467">
    <property type="entry name" value="His_kinase_dom"/>
</dbReference>
<organism evidence="16 17">
    <name type="scientific">Paenibacillus terricola</name>
    <dbReference type="NCBI Taxonomy" id="2763503"/>
    <lineage>
        <taxon>Bacteria</taxon>
        <taxon>Bacillati</taxon>
        <taxon>Bacillota</taxon>
        <taxon>Bacilli</taxon>
        <taxon>Bacillales</taxon>
        <taxon>Paenibacillaceae</taxon>
        <taxon>Paenibacillus</taxon>
    </lineage>
</organism>
<evidence type="ECO:0000256" key="9">
    <source>
        <dbReference type="ARBA" id="ARBA00022777"/>
    </source>
</evidence>
<reference evidence="16 17" key="1">
    <citation type="submission" date="2020-09" db="EMBL/GenBank/DDBJ databases">
        <title>Paenibacillus sp. strain PR3 16S rRNA gene Genome sequencing and assembly.</title>
        <authorList>
            <person name="Kim J."/>
        </authorList>
    </citation>
    <scope>NUCLEOTIDE SEQUENCE [LARGE SCALE GENOMIC DNA]</scope>
    <source>
        <strain evidence="16 17">PR3</strain>
    </source>
</reference>
<evidence type="ECO:0000256" key="3">
    <source>
        <dbReference type="ARBA" id="ARBA00012438"/>
    </source>
</evidence>
<evidence type="ECO:0000256" key="11">
    <source>
        <dbReference type="ARBA" id="ARBA00022989"/>
    </source>
</evidence>
<protein>
    <recommendedName>
        <fullName evidence="3">histidine kinase</fullName>
        <ecNumber evidence="3">2.7.13.3</ecNumber>
    </recommendedName>
</protein>
<dbReference type="PANTHER" id="PTHR45528:SF8">
    <property type="entry name" value="HISTIDINE KINASE"/>
    <property type="match status" value="1"/>
</dbReference>
<comment type="catalytic activity">
    <reaction evidence="1">
        <text>ATP + protein L-histidine = ADP + protein N-phospho-L-histidine.</text>
        <dbReference type="EC" id="2.7.13.3"/>
    </reaction>
</comment>
<evidence type="ECO:0000313" key="16">
    <source>
        <dbReference type="EMBL" id="MBD3919991.1"/>
    </source>
</evidence>
<dbReference type="InterPro" id="IPR036890">
    <property type="entry name" value="HATPase_C_sf"/>
</dbReference>
<evidence type="ECO:0000313" key="17">
    <source>
        <dbReference type="Proteomes" id="UP000609346"/>
    </source>
</evidence>
<sequence length="283" mass="32537">MQKTIHSISVIAAGNFEERASVDREDELGTVAVHINSMAERLQIQREKERRDERNRMELITGISHDLRTPLTSMIGYIHLLKDRSYRTETEYDRYVEHTYHQAIRLQKRIDSLFEYTRLTSPEAKLQLQQIYFKELLHQLLTEFQPIAAEHDLAVSWTLPDSETAALLDPDKMVRAIDNLLMNALKFSHRPGEIKVHCALINDSISIQIENDGEALSSEQEERLFDRFYRVDDSRASDNTLIGSGTGLGLAIAQSIARLHGGDLTLNHNQGHYRFCLEIPIRN</sequence>